<dbReference type="HOGENOM" id="CLU_066192_44_5_9"/>
<evidence type="ECO:0000256" key="1">
    <source>
        <dbReference type="ARBA" id="ARBA00023125"/>
    </source>
</evidence>
<dbReference type="SUPFAM" id="SSF47413">
    <property type="entry name" value="lambda repressor-like DNA-binding domains"/>
    <property type="match status" value="1"/>
</dbReference>
<dbReference type="PANTHER" id="PTHR46558:SF11">
    <property type="entry name" value="HTH-TYPE TRANSCRIPTIONAL REGULATOR XRE"/>
    <property type="match status" value="1"/>
</dbReference>
<dbReference type="GO" id="GO:0006352">
    <property type="term" value="P:DNA-templated transcription initiation"/>
    <property type="evidence" value="ECO:0007669"/>
    <property type="project" value="InterPro"/>
</dbReference>
<dbReference type="SMART" id="SM00530">
    <property type="entry name" value="HTH_XRE"/>
    <property type="match status" value="1"/>
</dbReference>
<dbReference type="EMBL" id="CP003326">
    <property type="protein sequence ID" value="AFS78041.1"/>
    <property type="molecule type" value="Genomic_DNA"/>
</dbReference>
<sequence>MNKVKIYRKKYKLTQTELGKAIGVSKDYISQIERGRIPGIETARKIAETFNTTIDDIFFSK</sequence>
<dbReference type="PANTHER" id="PTHR46558">
    <property type="entry name" value="TRACRIPTIONAL REGULATORY PROTEIN-RELATED-RELATED"/>
    <property type="match status" value="1"/>
</dbReference>
<dbReference type="Gene3D" id="1.10.260.40">
    <property type="entry name" value="lambda repressor-like DNA-binding domains"/>
    <property type="match status" value="1"/>
</dbReference>
<dbReference type="GO" id="GO:0003677">
    <property type="term" value="F:DNA binding"/>
    <property type="evidence" value="ECO:0007669"/>
    <property type="project" value="UniProtKB-KW"/>
</dbReference>
<gene>
    <name evidence="3" type="ordered locus">Curi_c10270</name>
</gene>
<dbReference type="Proteomes" id="UP000006094">
    <property type="component" value="Chromosome"/>
</dbReference>
<dbReference type="KEGG" id="cad:Curi_c10270"/>
<dbReference type="RefSeq" id="WP_014967178.1">
    <property type="nucleotide sequence ID" value="NC_018664.1"/>
</dbReference>
<name>K0B065_GOTA9</name>
<proteinExistence type="predicted"/>
<dbReference type="STRING" id="1128398.Curi_c10270"/>
<feature type="domain" description="HTH cro/C1-type" evidence="2">
    <location>
        <begin position="4"/>
        <end position="57"/>
    </location>
</feature>
<dbReference type="InterPro" id="IPR010982">
    <property type="entry name" value="Lambda_DNA-bd_dom_sf"/>
</dbReference>
<dbReference type="PROSITE" id="PS00716">
    <property type="entry name" value="SIGMA70_2"/>
    <property type="match status" value="1"/>
</dbReference>
<dbReference type="GO" id="GO:0003700">
    <property type="term" value="F:DNA-binding transcription factor activity"/>
    <property type="evidence" value="ECO:0007669"/>
    <property type="project" value="InterPro"/>
</dbReference>
<dbReference type="AlphaFoldDB" id="K0B065"/>
<dbReference type="PROSITE" id="PS50943">
    <property type="entry name" value="HTH_CROC1"/>
    <property type="match status" value="1"/>
</dbReference>
<dbReference type="InterPro" id="IPR001387">
    <property type="entry name" value="Cro/C1-type_HTH"/>
</dbReference>
<evidence type="ECO:0000259" key="2">
    <source>
        <dbReference type="PROSITE" id="PS50943"/>
    </source>
</evidence>
<dbReference type="CDD" id="cd00093">
    <property type="entry name" value="HTH_XRE"/>
    <property type="match status" value="1"/>
</dbReference>
<dbReference type="OrthoDB" id="9808239at2"/>
<reference evidence="3 4" key="1">
    <citation type="journal article" date="2012" name="PLoS ONE">
        <title>The purine-utilizing bacterium Clostridium acidurici 9a: a genome-guided metabolic reconsideration.</title>
        <authorList>
            <person name="Hartwich K."/>
            <person name="Poehlein A."/>
            <person name="Daniel R."/>
        </authorList>
    </citation>
    <scope>NUCLEOTIDE SEQUENCE [LARGE SCALE GENOMIC DNA]</scope>
    <source>
        <strain evidence="4">ATCC 7906 / DSM 604 / BCRC 14475 / CIP 104303 / KCTC 5404 / NCIMB 10678 / 9a</strain>
    </source>
</reference>
<dbReference type="Pfam" id="PF01381">
    <property type="entry name" value="HTH_3"/>
    <property type="match status" value="1"/>
</dbReference>
<protein>
    <submittedName>
        <fullName evidence="3">HTH-type transcriptional regulator</fullName>
    </submittedName>
</protein>
<keyword evidence="4" id="KW-1185">Reference proteome</keyword>
<evidence type="ECO:0000313" key="4">
    <source>
        <dbReference type="Proteomes" id="UP000006094"/>
    </source>
</evidence>
<organism evidence="3 4">
    <name type="scientific">Gottschalkia acidurici (strain ATCC 7906 / DSM 604 / BCRC 14475 / CIP 104303 / KCTC 5404 / NCIMB 10678 / 9a)</name>
    <name type="common">Clostridium acidurici</name>
    <dbReference type="NCBI Taxonomy" id="1128398"/>
    <lineage>
        <taxon>Bacteria</taxon>
        <taxon>Bacillati</taxon>
        <taxon>Bacillota</taxon>
        <taxon>Tissierellia</taxon>
        <taxon>Tissierellales</taxon>
        <taxon>Gottschalkiaceae</taxon>
        <taxon>Gottschalkia</taxon>
    </lineage>
</organism>
<evidence type="ECO:0000313" key="3">
    <source>
        <dbReference type="EMBL" id="AFS78041.1"/>
    </source>
</evidence>
<dbReference type="InterPro" id="IPR000943">
    <property type="entry name" value="RNA_pol_sigma70"/>
</dbReference>
<keyword evidence="1" id="KW-0238">DNA-binding</keyword>
<accession>K0B065</accession>